<accession>A0ABT1ES11</accession>
<protein>
    <submittedName>
        <fullName evidence="1">Uncharacterized protein</fullName>
    </submittedName>
</protein>
<dbReference type="EMBL" id="JAMYZR010000003">
    <property type="protein sequence ID" value="MCP1245199.1"/>
    <property type="molecule type" value="Genomic_DNA"/>
</dbReference>
<organism evidence="1 2">
    <name type="scientific">Acetobacter cerevisiae</name>
    <dbReference type="NCBI Taxonomy" id="178900"/>
    <lineage>
        <taxon>Bacteria</taxon>
        <taxon>Pseudomonadati</taxon>
        <taxon>Pseudomonadota</taxon>
        <taxon>Alphaproteobacteria</taxon>
        <taxon>Acetobacterales</taxon>
        <taxon>Acetobacteraceae</taxon>
        <taxon>Acetobacter</taxon>
    </lineage>
</organism>
<name>A0ABT1ES11_9PROT</name>
<gene>
    <name evidence="1" type="ORF">NKW54_04510</name>
</gene>
<proteinExistence type="predicted"/>
<comment type="caution">
    <text evidence="1">The sequence shown here is derived from an EMBL/GenBank/DDBJ whole genome shotgun (WGS) entry which is preliminary data.</text>
</comment>
<evidence type="ECO:0000313" key="2">
    <source>
        <dbReference type="Proteomes" id="UP001523543"/>
    </source>
</evidence>
<sequence length="190" mass="21700">MSDFKGLDDLSSYCDFLSSQYHQAPKKISAVLNCDISVDESAISSSYDEYQTYVKYFSNKVESSNPDHYKRSGALLLALSNHDIISGLSYPDVSCVEEMDEPFTPLGMSYGDKEHVKPYLKLFSEFPNQVMSFHISYRMMCLYEKNAKNLAYTAEYYENVCALLRKDKFAGMHRIITPDSAFLIFKSLAQ</sequence>
<keyword evidence="2" id="KW-1185">Reference proteome</keyword>
<evidence type="ECO:0000313" key="1">
    <source>
        <dbReference type="EMBL" id="MCP1245199.1"/>
    </source>
</evidence>
<dbReference type="RefSeq" id="WP_253549570.1">
    <property type="nucleotide sequence ID" value="NZ_JAMYZR010000003.1"/>
</dbReference>
<dbReference type="Proteomes" id="UP001523543">
    <property type="component" value="Unassembled WGS sequence"/>
</dbReference>
<reference evidence="1 2" key="1">
    <citation type="submission" date="2022-06" db="EMBL/GenBank/DDBJ databases">
        <title>Acetobacer genomes from food samples.</title>
        <authorList>
            <person name="Sombolestani A."/>
        </authorList>
    </citation>
    <scope>NUCLEOTIDE SEQUENCE [LARGE SCALE GENOMIC DNA]</scope>
    <source>
        <strain evidence="1 2">R-83281</strain>
    </source>
</reference>